<keyword evidence="1" id="KW-1133">Transmembrane helix</keyword>
<feature type="transmembrane region" description="Helical" evidence="1">
    <location>
        <begin position="6"/>
        <end position="26"/>
    </location>
</feature>
<dbReference type="EMBL" id="PITJ01000157">
    <property type="protein sequence ID" value="TBU04295.1"/>
    <property type="molecule type" value="Genomic_DNA"/>
</dbReference>
<sequence length="268" mass="32522">MKIKIALFHVFFGMSSIIILVIFTLYHEYLEKENKIRKCIQKGLNGIHKSEFEEQFEIFKEIRKNEIFLIIKFKDQFYVNKKAKNSSIYMSQINFKRILGSMVESENLNLPTKMIYRDRLVNSFTKISFVRKYLLDKNNFTRLFSYSDNETHNRKRIRKFLLNAFKKFNKNIYYINKYIEFKTNFKRILDLTQEIPFDHNFISIFGQKDILNISCIIFYPYKITIYLPEINSDIDFITFQKIEVEVERQDFDNFHSSIFFYVMSTTSF</sequence>
<protein>
    <submittedName>
        <fullName evidence="2">Uncharacterized protein</fullName>
    </submittedName>
</protein>
<name>A0A4Q9LAG1_9MICR</name>
<dbReference type="VEuPathDB" id="MicrosporidiaDB:CWI37_0157p0050"/>
<comment type="caution">
    <text evidence="2">The sequence shown here is derived from an EMBL/GenBank/DDBJ whole genome shotgun (WGS) entry which is preliminary data.</text>
</comment>
<evidence type="ECO:0000313" key="3">
    <source>
        <dbReference type="Proteomes" id="UP000292362"/>
    </source>
</evidence>
<reference evidence="2 3" key="1">
    <citation type="submission" date="2017-12" db="EMBL/GenBank/DDBJ databases">
        <authorList>
            <person name="Pombert J.-F."/>
            <person name="Haag K.L."/>
            <person name="Ebert D."/>
        </authorList>
    </citation>
    <scope>NUCLEOTIDE SEQUENCE [LARGE SCALE GENOMIC DNA]</scope>
    <source>
        <strain evidence="2">FI-OER-3-3</strain>
    </source>
</reference>
<keyword evidence="1" id="KW-0812">Transmembrane</keyword>
<keyword evidence="1" id="KW-0472">Membrane</keyword>
<accession>A0A4Q9LAG1</accession>
<gene>
    <name evidence="2" type="ORF">CWI37_0157p0050</name>
</gene>
<organism evidence="2 3">
    <name type="scientific">Hamiltosporidium tvaerminnensis</name>
    <dbReference type="NCBI Taxonomy" id="1176355"/>
    <lineage>
        <taxon>Eukaryota</taxon>
        <taxon>Fungi</taxon>
        <taxon>Fungi incertae sedis</taxon>
        <taxon>Microsporidia</taxon>
        <taxon>Dubosqiidae</taxon>
        <taxon>Hamiltosporidium</taxon>
    </lineage>
</organism>
<evidence type="ECO:0000313" key="2">
    <source>
        <dbReference type="EMBL" id="TBU04295.1"/>
    </source>
</evidence>
<dbReference type="Proteomes" id="UP000292362">
    <property type="component" value="Unassembled WGS sequence"/>
</dbReference>
<proteinExistence type="predicted"/>
<dbReference type="AlphaFoldDB" id="A0A4Q9LAG1"/>
<evidence type="ECO:0000256" key="1">
    <source>
        <dbReference type="SAM" id="Phobius"/>
    </source>
</evidence>